<dbReference type="NCBIfam" id="TIGR00277">
    <property type="entry name" value="HDIG"/>
    <property type="match status" value="1"/>
</dbReference>
<dbReference type="Pfam" id="PF13487">
    <property type="entry name" value="HD_5"/>
    <property type="match status" value="1"/>
</dbReference>
<dbReference type="SMART" id="SM00471">
    <property type="entry name" value="HDc"/>
    <property type="match status" value="1"/>
</dbReference>
<dbReference type="AlphaFoldDB" id="A0A1I2QD97"/>
<feature type="domain" description="HD-GYP" evidence="2">
    <location>
        <begin position="143"/>
        <end position="332"/>
    </location>
</feature>
<name>A0A1I2QD97_9FIRM</name>
<dbReference type="PANTHER" id="PTHR43155:SF2">
    <property type="entry name" value="CYCLIC DI-GMP PHOSPHODIESTERASE PA4108"/>
    <property type="match status" value="1"/>
</dbReference>
<organism evidence="3 4">
    <name type="scientific">Desulfotruncus arcticus DSM 17038</name>
    <dbReference type="NCBI Taxonomy" id="1121424"/>
    <lineage>
        <taxon>Bacteria</taxon>
        <taxon>Bacillati</taxon>
        <taxon>Bacillota</taxon>
        <taxon>Clostridia</taxon>
        <taxon>Eubacteriales</taxon>
        <taxon>Desulfallaceae</taxon>
        <taxon>Desulfotruncus</taxon>
    </lineage>
</organism>
<dbReference type="Gene3D" id="3.30.450.20">
    <property type="entry name" value="PAS domain"/>
    <property type="match status" value="1"/>
</dbReference>
<dbReference type="PROSITE" id="PS51832">
    <property type="entry name" value="HD_GYP"/>
    <property type="match status" value="1"/>
</dbReference>
<dbReference type="InterPro" id="IPR013656">
    <property type="entry name" value="PAS_4"/>
</dbReference>
<dbReference type="InterPro" id="IPR006675">
    <property type="entry name" value="HDIG_dom"/>
</dbReference>
<dbReference type="CDD" id="cd00130">
    <property type="entry name" value="PAS"/>
    <property type="match status" value="1"/>
</dbReference>
<dbReference type="InterPro" id="IPR000014">
    <property type="entry name" value="PAS"/>
</dbReference>
<keyword evidence="4" id="KW-1185">Reference proteome</keyword>
<dbReference type="PANTHER" id="PTHR43155">
    <property type="entry name" value="CYCLIC DI-GMP PHOSPHODIESTERASE PA4108-RELATED"/>
    <property type="match status" value="1"/>
</dbReference>
<dbReference type="InterPro" id="IPR035965">
    <property type="entry name" value="PAS-like_dom_sf"/>
</dbReference>
<dbReference type="InterPro" id="IPR003607">
    <property type="entry name" value="HD/PDEase_dom"/>
</dbReference>
<dbReference type="InterPro" id="IPR037522">
    <property type="entry name" value="HD_GYP_dom"/>
</dbReference>
<dbReference type="PROSITE" id="PS51831">
    <property type="entry name" value="HD"/>
    <property type="match status" value="1"/>
</dbReference>
<reference evidence="4" key="1">
    <citation type="submission" date="2016-10" db="EMBL/GenBank/DDBJ databases">
        <authorList>
            <person name="Varghese N."/>
            <person name="Submissions S."/>
        </authorList>
    </citation>
    <scope>NUCLEOTIDE SEQUENCE [LARGE SCALE GENOMIC DNA]</scope>
    <source>
        <strain evidence="4">DSM 17038</strain>
    </source>
</reference>
<dbReference type="InterPro" id="IPR006674">
    <property type="entry name" value="HD_domain"/>
</dbReference>
<dbReference type="Pfam" id="PF08448">
    <property type="entry name" value="PAS_4"/>
    <property type="match status" value="1"/>
</dbReference>
<dbReference type="Proteomes" id="UP000199337">
    <property type="component" value="Unassembled WGS sequence"/>
</dbReference>
<protein>
    <submittedName>
        <fullName evidence="3">HDIG domain-containing protein</fullName>
    </submittedName>
</protein>
<evidence type="ECO:0000259" key="1">
    <source>
        <dbReference type="PROSITE" id="PS51831"/>
    </source>
</evidence>
<accession>A0A1I2QD97</accession>
<evidence type="ECO:0000313" key="4">
    <source>
        <dbReference type="Proteomes" id="UP000199337"/>
    </source>
</evidence>
<proteinExistence type="predicted"/>
<gene>
    <name evidence="3" type="ORF">SAMN05660649_01085</name>
</gene>
<dbReference type="SUPFAM" id="SSF109604">
    <property type="entry name" value="HD-domain/PDEase-like"/>
    <property type="match status" value="1"/>
</dbReference>
<dbReference type="EMBL" id="FOOX01000003">
    <property type="protein sequence ID" value="SFG23736.1"/>
    <property type="molecule type" value="Genomic_DNA"/>
</dbReference>
<dbReference type="Gene3D" id="1.10.3210.10">
    <property type="entry name" value="Hypothetical protein af1432"/>
    <property type="match status" value="1"/>
</dbReference>
<dbReference type="CDD" id="cd00077">
    <property type="entry name" value="HDc"/>
    <property type="match status" value="1"/>
</dbReference>
<feature type="domain" description="HD" evidence="1">
    <location>
        <begin position="165"/>
        <end position="287"/>
    </location>
</feature>
<evidence type="ECO:0000313" key="3">
    <source>
        <dbReference type="EMBL" id="SFG23736.1"/>
    </source>
</evidence>
<dbReference type="SUPFAM" id="SSF55785">
    <property type="entry name" value="PYP-like sensor domain (PAS domain)"/>
    <property type="match status" value="1"/>
</dbReference>
<evidence type="ECO:0000259" key="2">
    <source>
        <dbReference type="PROSITE" id="PS51832"/>
    </source>
</evidence>
<dbReference type="STRING" id="341036.SAMN05660649_01085"/>
<sequence>MKFDGLRNLIIKASPCGVLVVDTNGVIVGCNDILSKHRLIRHQNIINRHVKHVFYQDLESEDSYSLDPIMETLHSGRDVVTELTLRSNSTELVICRVWTTILKDTTGKIIGACGVFHDLTPYRKKKKQLEEINRVLMETGNQLIQQHMETMRAFANAIAARDNCTRWHSEKVAEYAQQICINMGTDNETANVAYLAGLLHDVGKIGVPEEILTKPGKLTEQEYEVIKTHPIIGVNILESMKNMKEILQVIKHHHERYDGGGYPSKLKGNKIPLLSRVLAVADSFDAMTSDRSYRKAFPLEKAIEEIKSNSGTQFDPRVVNSFMHMVQEQYLQ</sequence>